<evidence type="ECO:0000256" key="1">
    <source>
        <dbReference type="ARBA" id="ARBA00011046"/>
    </source>
</evidence>
<evidence type="ECO:0000256" key="3">
    <source>
        <dbReference type="ARBA" id="ARBA00023125"/>
    </source>
</evidence>
<gene>
    <name evidence="6" type="ORF">AAFH96_36405</name>
</gene>
<keyword evidence="7" id="KW-1185">Reference proteome</keyword>
<keyword evidence="2" id="KW-0805">Transcription regulation</keyword>
<accession>A0ABV5D2N1</accession>
<reference evidence="6 7" key="1">
    <citation type="submission" date="2024-04" db="EMBL/GenBank/DDBJ databases">
        <title>Polymorphospora sp. isolated from Baiyangdian Lake in Xiong'an New Area.</title>
        <authorList>
            <person name="Zhang X."/>
            <person name="Liu J."/>
        </authorList>
    </citation>
    <scope>NUCLEOTIDE SEQUENCE [LARGE SCALE GENOMIC DNA]</scope>
    <source>
        <strain evidence="6 7">2-325</strain>
    </source>
</reference>
<comment type="similarity">
    <text evidence="1">Belongs to the BlaI transcriptional regulatory family.</text>
</comment>
<dbReference type="EMBL" id="JBCGDC010000261">
    <property type="protein sequence ID" value="MFB6398513.1"/>
    <property type="molecule type" value="Genomic_DNA"/>
</dbReference>
<evidence type="ECO:0000256" key="2">
    <source>
        <dbReference type="ARBA" id="ARBA00023015"/>
    </source>
</evidence>
<organism evidence="6 7">
    <name type="scientific">Polymorphospora lycopeni</name>
    <dbReference type="NCBI Taxonomy" id="3140240"/>
    <lineage>
        <taxon>Bacteria</taxon>
        <taxon>Bacillati</taxon>
        <taxon>Actinomycetota</taxon>
        <taxon>Actinomycetes</taxon>
        <taxon>Micromonosporales</taxon>
        <taxon>Micromonosporaceae</taxon>
        <taxon>Polymorphospora</taxon>
    </lineage>
</organism>
<dbReference type="InterPro" id="IPR005650">
    <property type="entry name" value="BlaI_family"/>
</dbReference>
<dbReference type="Proteomes" id="UP001582793">
    <property type="component" value="Unassembled WGS sequence"/>
</dbReference>
<evidence type="ECO:0000256" key="5">
    <source>
        <dbReference type="SAM" id="MobiDB-lite"/>
    </source>
</evidence>
<proteinExistence type="inferred from homology"/>
<name>A0ABV5D2N1_9ACTN</name>
<keyword evidence="4" id="KW-0804">Transcription</keyword>
<dbReference type="Gene3D" id="1.10.10.10">
    <property type="entry name" value="Winged helix-like DNA-binding domain superfamily/Winged helix DNA-binding domain"/>
    <property type="match status" value="1"/>
</dbReference>
<dbReference type="InterPro" id="IPR036390">
    <property type="entry name" value="WH_DNA-bd_sf"/>
</dbReference>
<comment type="caution">
    <text evidence="6">The sequence shown here is derived from an EMBL/GenBank/DDBJ whole genome shotgun (WGS) entry which is preliminary data.</text>
</comment>
<protein>
    <submittedName>
        <fullName evidence="6">BlaI/MecI/CopY family transcriptional regulator</fullName>
    </submittedName>
</protein>
<dbReference type="SUPFAM" id="SSF46785">
    <property type="entry name" value="Winged helix' DNA-binding domain"/>
    <property type="match status" value="1"/>
</dbReference>
<dbReference type="RefSeq" id="WP_375737256.1">
    <property type="nucleotide sequence ID" value="NZ_JBCGDC010000261.1"/>
</dbReference>
<sequence length="161" mass="17030">MPAGSDDNTVDHPGTGTDDDRRRRRAPGSLEGEILAVLHDSGTPLSPGEVRERLAARDDHELSYSAVVTTLSRLHAKGVVTRGRSGRAYRYAAPSDPSGLVAWRMSRLLDAEADHAPALTHFISGLSARDEELVRRLLLGDTIGDGTPEGGLRTGGPGADG</sequence>
<dbReference type="Pfam" id="PF03965">
    <property type="entry name" value="Penicillinase_R"/>
    <property type="match status" value="1"/>
</dbReference>
<dbReference type="InterPro" id="IPR036388">
    <property type="entry name" value="WH-like_DNA-bd_sf"/>
</dbReference>
<evidence type="ECO:0000313" key="7">
    <source>
        <dbReference type="Proteomes" id="UP001582793"/>
    </source>
</evidence>
<keyword evidence="3" id="KW-0238">DNA-binding</keyword>
<evidence type="ECO:0000313" key="6">
    <source>
        <dbReference type="EMBL" id="MFB6398513.1"/>
    </source>
</evidence>
<evidence type="ECO:0000256" key="4">
    <source>
        <dbReference type="ARBA" id="ARBA00023163"/>
    </source>
</evidence>
<feature type="region of interest" description="Disordered" evidence="5">
    <location>
        <begin position="1"/>
        <end position="29"/>
    </location>
</feature>